<evidence type="ECO:0000256" key="2">
    <source>
        <dbReference type="SAM" id="Coils"/>
    </source>
</evidence>
<keyword evidence="5" id="KW-1185">Reference proteome</keyword>
<protein>
    <submittedName>
        <fullName evidence="4">MerR family transcriptional regulator</fullName>
    </submittedName>
</protein>
<organism evidence="4 5">
    <name type="scientific">Pseudoclavibacter chungangensis</name>
    <dbReference type="NCBI Taxonomy" id="587635"/>
    <lineage>
        <taxon>Bacteria</taxon>
        <taxon>Bacillati</taxon>
        <taxon>Actinomycetota</taxon>
        <taxon>Actinomycetes</taxon>
        <taxon>Micrococcales</taxon>
        <taxon>Microbacteriaceae</taxon>
        <taxon>Pseudoclavibacter</taxon>
    </lineage>
</organism>
<feature type="coiled-coil region" evidence="2">
    <location>
        <begin position="83"/>
        <end position="110"/>
    </location>
</feature>
<dbReference type="PANTHER" id="PTHR30204">
    <property type="entry name" value="REDOX-CYCLING DRUG-SENSING TRANSCRIPTIONAL ACTIVATOR SOXR"/>
    <property type="match status" value="1"/>
</dbReference>
<comment type="caution">
    <text evidence="4">The sequence shown here is derived from an EMBL/GenBank/DDBJ whole genome shotgun (WGS) entry which is preliminary data.</text>
</comment>
<reference evidence="4 5" key="1">
    <citation type="submission" date="2019-09" db="EMBL/GenBank/DDBJ databases">
        <title>Phylogeny of genus Pseudoclavibacter and closely related genus.</title>
        <authorList>
            <person name="Li Y."/>
        </authorList>
    </citation>
    <scope>NUCLEOTIDE SEQUENCE [LARGE SCALE GENOMIC DNA]</scope>
    <source>
        <strain evidence="4 5">DSM 23821</strain>
    </source>
</reference>
<gene>
    <name evidence="4" type="ORF">F8O01_17200</name>
</gene>
<sequence length="147" mass="16604">MVDDGELYSISQVSRAFGLSVPTLRFYEEQGLVECTRRVGRVRHYDRAALHALAYALLWHRDGGLSLDDTRALMATERNEARRALIERQLTRVEERMERLRDVRATLEHLWECGSDDPRSCPVTGAALRAAVDEAFADDAGGRSDAR</sequence>
<dbReference type="AlphaFoldDB" id="A0A7J5BM80"/>
<accession>A0A7J5BM80</accession>
<evidence type="ECO:0000256" key="1">
    <source>
        <dbReference type="ARBA" id="ARBA00023125"/>
    </source>
</evidence>
<dbReference type="InterPro" id="IPR047057">
    <property type="entry name" value="MerR_fam"/>
</dbReference>
<dbReference type="InterPro" id="IPR009061">
    <property type="entry name" value="DNA-bd_dom_put_sf"/>
</dbReference>
<dbReference type="Pfam" id="PF13411">
    <property type="entry name" value="MerR_1"/>
    <property type="match status" value="1"/>
</dbReference>
<name>A0A7J5BM80_9MICO</name>
<dbReference type="RefSeq" id="WP_158042133.1">
    <property type="nucleotide sequence ID" value="NZ_WBJZ01000035.1"/>
</dbReference>
<keyword evidence="1" id="KW-0238">DNA-binding</keyword>
<dbReference type="EMBL" id="WBJZ01000035">
    <property type="protein sequence ID" value="KAB1652088.1"/>
    <property type="molecule type" value="Genomic_DNA"/>
</dbReference>
<dbReference type="Proteomes" id="UP000467240">
    <property type="component" value="Unassembled WGS sequence"/>
</dbReference>
<proteinExistence type="predicted"/>
<dbReference type="GO" id="GO:0003700">
    <property type="term" value="F:DNA-binding transcription factor activity"/>
    <property type="evidence" value="ECO:0007669"/>
    <property type="project" value="InterPro"/>
</dbReference>
<dbReference type="InterPro" id="IPR000551">
    <property type="entry name" value="MerR-type_HTH_dom"/>
</dbReference>
<dbReference type="GO" id="GO:0003677">
    <property type="term" value="F:DNA binding"/>
    <property type="evidence" value="ECO:0007669"/>
    <property type="project" value="UniProtKB-KW"/>
</dbReference>
<keyword evidence="2" id="KW-0175">Coiled coil</keyword>
<evidence type="ECO:0000259" key="3">
    <source>
        <dbReference type="PROSITE" id="PS50937"/>
    </source>
</evidence>
<dbReference type="SUPFAM" id="SSF46955">
    <property type="entry name" value="Putative DNA-binding domain"/>
    <property type="match status" value="1"/>
</dbReference>
<dbReference type="PROSITE" id="PS50937">
    <property type="entry name" value="HTH_MERR_2"/>
    <property type="match status" value="1"/>
</dbReference>
<evidence type="ECO:0000313" key="5">
    <source>
        <dbReference type="Proteomes" id="UP000467240"/>
    </source>
</evidence>
<feature type="domain" description="HTH merR-type" evidence="3">
    <location>
        <begin position="7"/>
        <end position="76"/>
    </location>
</feature>
<dbReference type="Gene3D" id="1.10.1660.10">
    <property type="match status" value="1"/>
</dbReference>
<dbReference type="CDD" id="cd00592">
    <property type="entry name" value="HTH_MerR-like"/>
    <property type="match status" value="1"/>
</dbReference>
<dbReference type="PANTHER" id="PTHR30204:SF97">
    <property type="entry name" value="MERR FAMILY REGULATORY PROTEIN"/>
    <property type="match status" value="1"/>
</dbReference>
<dbReference type="OrthoDB" id="9802039at2"/>
<dbReference type="SMART" id="SM00422">
    <property type="entry name" value="HTH_MERR"/>
    <property type="match status" value="1"/>
</dbReference>
<evidence type="ECO:0000313" key="4">
    <source>
        <dbReference type="EMBL" id="KAB1652088.1"/>
    </source>
</evidence>